<dbReference type="InterPro" id="IPR009051">
    <property type="entry name" value="Helical_ferredxn"/>
</dbReference>
<dbReference type="InterPro" id="IPR039650">
    <property type="entry name" value="HdrA-like"/>
</dbReference>
<evidence type="ECO:0000256" key="4">
    <source>
        <dbReference type="ARBA" id="ARBA00022723"/>
    </source>
</evidence>
<dbReference type="PRINTS" id="PR00419">
    <property type="entry name" value="ADXRDTASE"/>
</dbReference>
<gene>
    <name evidence="10" type="ORF">HKBW3S33_00628</name>
</gene>
<evidence type="ECO:0000256" key="1">
    <source>
        <dbReference type="ARBA" id="ARBA00001974"/>
    </source>
</evidence>
<dbReference type="PANTHER" id="PTHR43498">
    <property type="entry name" value="FERREDOXIN:COB-COM HETERODISULFIDE REDUCTASE SUBUNIT A"/>
    <property type="match status" value="1"/>
</dbReference>
<evidence type="ECO:0000313" key="10">
    <source>
        <dbReference type="EMBL" id="GFP27214.1"/>
    </source>
</evidence>
<comment type="similarity">
    <text evidence="2">Belongs to the HdrA family.</text>
</comment>
<evidence type="ECO:0000256" key="6">
    <source>
        <dbReference type="ARBA" id="ARBA00023002"/>
    </source>
</evidence>
<dbReference type="InterPro" id="IPR036188">
    <property type="entry name" value="FAD/NAD-bd_sf"/>
</dbReference>
<keyword evidence="7" id="KW-0408">Iron</keyword>
<dbReference type="Pfam" id="PF14691">
    <property type="entry name" value="Fer4_20"/>
    <property type="match status" value="1"/>
</dbReference>
<evidence type="ECO:0000256" key="2">
    <source>
        <dbReference type="ARBA" id="ARBA00006561"/>
    </source>
</evidence>
<keyword evidence="6" id="KW-0560">Oxidoreductase</keyword>
<dbReference type="SUPFAM" id="SSF51905">
    <property type="entry name" value="FAD/NAD(P)-binding domain"/>
    <property type="match status" value="3"/>
</dbReference>
<dbReference type="PROSITE" id="PS00198">
    <property type="entry name" value="4FE4S_FER_1"/>
    <property type="match status" value="2"/>
</dbReference>
<dbReference type="EMBL" id="BLRY01000021">
    <property type="protein sequence ID" value="GFP27214.1"/>
    <property type="molecule type" value="Genomic_DNA"/>
</dbReference>
<dbReference type="InterPro" id="IPR028261">
    <property type="entry name" value="DPD_II"/>
</dbReference>
<dbReference type="Gene3D" id="3.30.70.20">
    <property type="match status" value="1"/>
</dbReference>
<evidence type="ECO:0000256" key="7">
    <source>
        <dbReference type="ARBA" id="ARBA00023004"/>
    </source>
</evidence>
<keyword evidence="11" id="KW-1185">Reference proteome</keyword>
<dbReference type="SUPFAM" id="SSF46548">
    <property type="entry name" value="alpha-helical ferredoxin"/>
    <property type="match status" value="2"/>
</dbReference>
<dbReference type="Gene3D" id="3.50.50.60">
    <property type="entry name" value="FAD/NAD(P)-binding domain"/>
    <property type="match status" value="4"/>
</dbReference>
<evidence type="ECO:0000256" key="8">
    <source>
        <dbReference type="ARBA" id="ARBA00023014"/>
    </source>
</evidence>
<keyword evidence="5" id="KW-0285">Flavoprotein</keyword>
<keyword evidence="8" id="KW-0411">Iron-sulfur</keyword>
<name>A0A6V8P6F5_9ACTN</name>
<evidence type="ECO:0000256" key="3">
    <source>
        <dbReference type="ARBA" id="ARBA00022485"/>
    </source>
</evidence>
<dbReference type="InterPro" id="IPR017900">
    <property type="entry name" value="4Fe4S_Fe_S_CS"/>
</dbReference>
<feature type="domain" description="4Fe-4S ferredoxin-type" evidence="9">
    <location>
        <begin position="1396"/>
        <end position="1425"/>
    </location>
</feature>
<keyword evidence="3" id="KW-0004">4Fe-4S</keyword>
<comment type="caution">
    <text evidence="10">The sequence shown here is derived from an EMBL/GenBank/DDBJ whole genome shotgun (WGS) entry which is preliminary data.</text>
</comment>
<comment type="cofactor">
    <cofactor evidence="1">
        <name>FAD</name>
        <dbReference type="ChEBI" id="CHEBI:57692"/>
    </cofactor>
</comment>
<keyword evidence="5" id="KW-0274">FAD</keyword>
<dbReference type="SUPFAM" id="SSF51971">
    <property type="entry name" value="Nucleotide-binding domain"/>
    <property type="match status" value="1"/>
</dbReference>
<dbReference type="InterPro" id="IPR023753">
    <property type="entry name" value="FAD/NAD-binding_dom"/>
</dbReference>
<keyword evidence="4" id="KW-0479">Metal-binding</keyword>
<dbReference type="Gene3D" id="3.40.50.720">
    <property type="entry name" value="NAD(P)-binding Rossmann-like Domain"/>
    <property type="match status" value="1"/>
</dbReference>
<feature type="domain" description="4Fe-4S ferredoxin-type" evidence="9">
    <location>
        <begin position="102"/>
        <end position="132"/>
    </location>
</feature>
<dbReference type="Proteomes" id="UP000591948">
    <property type="component" value="Unassembled WGS sequence"/>
</dbReference>
<evidence type="ECO:0000256" key="5">
    <source>
        <dbReference type="ARBA" id="ARBA00022827"/>
    </source>
</evidence>
<proteinExistence type="inferred from homology"/>
<dbReference type="GO" id="GO:0051539">
    <property type="term" value="F:4 iron, 4 sulfur cluster binding"/>
    <property type="evidence" value="ECO:0007669"/>
    <property type="project" value="UniProtKB-KW"/>
</dbReference>
<dbReference type="SUPFAM" id="SSF54862">
    <property type="entry name" value="4Fe-4S ferredoxins"/>
    <property type="match status" value="2"/>
</dbReference>
<reference evidence="10 11" key="1">
    <citation type="journal article" date="2020" name="Front. Microbiol.">
        <title>Single-cell genomics of novel Actinobacteria with the Wood-Ljungdahl pathway discovered in a serpentinizing system.</title>
        <authorList>
            <person name="Merino N."/>
            <person name="Kawai M."/>
            <person name="Boyd E.S."/>
            <person name="Colman D.R."/>
            <person name="McGlynn S.E."/>
            <person name="Nealson K.H."/>
            <person name="Kurokawa K."/>
            <person name="Hongoh Y."/>
        </authorList>
    </citation>
    <scope>NUCLEOTIDE SEQUENCE [LARGE SCALE GENOMIC DNA]</scope>
    <source>
        <strain evidence="10 11">S33</strain>
    </source>
</reference>
<dbReference type="Gene3D" id="1.10.1060.10">
    <property type="entry name" value="Alpha-helical ferredoxin"/>
    <property type="match status" value="1"/>
</dbReference>
<accession>A0A6V8P6F5</accession>
<dbReference type="PROSITE" id="PS51379">
    <property type="entry name" value="4FE4S_FER_2"/>
    <property type="match status" value="3"/>
</dbReference>
<dbReference type="Pfam" id="PF12838">
    <property type="entry name" value="Fer4_7"/>
    <property type="match status" value="1"/>
</dbReference>
<dbReference type="InterPro" id="IPR017896">
    <property type="entry name" value="4Fe4S_Fe-S-bd"/>
</dbReference>
<dbReference type="GO" id="GO:0046872">
    <property type="term" value="F:metal ion binding"/>
    <property type="evidence" value="ECO:0007669"/>
    <property type="project" value="UniProtKB-KW"/>
</dbReference>
<evidence type="ECO:0000259" key="9">
    <source>
        <dbReference type="PROSITE" id="PS51379"/>
    </source>
</evidence>
<protein>
    <recommendedName>
        <fullName evidence="9">4Fe-4S ferredoxin-type domain-containing protein</fullName>
    </recommendedName>
</protein>
<dbReference type="PANTHER" id="PTHR43498:SF1">
    <property type="entry name" value="COB--COM HETERODISULFIDE REDUCTASE IRON-SULFUR SUBUNIT A"/>
    <property type="match status" value="1"/>
</dbReference>
<feature type="domain" description="4Fe-4S ferredoxin-type" evidence="9">
    <location>
        <begin position="1427"/>
        <end position="1456"/>
    </location>
</feature>
<dbReference type="Pfam" id="PF07992">
    <property type="entry name" value="Pyr_redox_2"/>
    <property type="match status" value="3"/>
</dbReference>
<sequence>MAEDKRDTGSVLVLGGGISGMQSALDLAEAGIKVYLADSAPAVGGTMARLDKTFPTNDCAMCIMSPKLVDTGRHLNIDIIPGAELLSLEGKPGAFRVRIKKKARYIEMTRCTSCGDCVTVCPINRICEFDGGLDERKAIYKLYPQAIPSAFAIEKRGMAPCRAACPAGVNAPAYVALLKEGKYREALEVIYRDLPFPSVCGRVCQHPCEEACYRAKVDEPISLMALKRVIADQVWAEMKPQIPTAEPREERVAVVGAGPAGLSCAFHLAKGGFPVTVYEKLPVPGGMMVVGIPAFRLPRNVVEREIEVICSMGVEIRTDLELGRDFTLKSLLEEGYRAVYVAVGAHRGRRLGVTGEDLSGVIDGLEFLRKVSLGEKVALGARVAVIGGGNTAMDVARTAVRLGASEVTVIYRRTEQEITALSEEIAQAKEEGIRFMMLTSPRAFLGDGLEASGAVARIQCLKNKLGPPDSSGRPGPIPMEASEFYVDTDTVILAVGQTTDTPGLGELQISGGTIQADSLTLQTSIPGVFAGGDAVSGPGLLIEAVGAGKRAAESIKRYLDGVDLHQGRSLSVPEDQIAEYEGLRVRKARRSQVPLRPVTERGRDFQEVQLVLSDDAARNEAERCLGCSACCECRECEKVCGPRAIFHDMVDEVLDLEVGSVILSPGFEVFDPLHKGEYGFGHLPNVLTSIQFERMLSASGPYQGHVVRPSDHQEPQRIAFIQCVGSRDCATGSEYCSVVCCMQATKQAVIAKQHIPGLQTTIFYLDIRAFGKDFDEYYERAREEYGVQYVRGAVSSVKEVSSTGHLRLRYHTDEGFAVQDFDLVILSLGFRPPSAAARIAERAGIELNEYGYPATDPMLPVSSSREGVFVSGAFSGPKDIPETVIEASAAAACASEILKSARHTLTRKKEYPPEKPVMDEEPRVGVFVCHCGRNIASVVRVPEVVEHARMIPGVVLADEFLYACAQDSIEKIKEAVKDHNLNRVVVASCTPRTHEPLFKEVLREAGLNPYLFELANIREHSSWVHQDFPDEATSKAEDLVSMAVARARLLEPLFTSFSEIDHIALVVGGGLAGMTAALSLAEQGFSVHLVEREQELGGNYRQVLIPLESENPALFLENLVSQVLRHPDITVHTETEVAESAGYKGNYRTTLKKGDRLTQVRHGALIIATGAREMTPKEYLYGEHDHVITQTEFEERLAREDVPDSVVMIQCVGSRDQEHPYCSRICCTQAVKNALHLKQLKPEAKVYVFYRDMRTYGFREKFYKKAREAGVLFIRYDPDRKPRVCPGASGLRVQALDPTIGRQVVIQADLVVLSVGIEPNDNEYLSKVFKLPLTADGFFSEAHLKLRPVDFAVDGTYLAGLAHWPKLAPEAVAQAKAAAMRAVTLLSRDRIESEAIIAAVRERICSGCGLCVASCPYQARYIDEEKNVAAVREILCQGCGACVVACPNGATIQRGFDKTQIMAVLDAVV</sequence>
<organism evidence="10 11">
    <name type="scientific">Candidatus Hakubella thermalkaliphila</name>
    <dbReference type="NCBI Taxonomy" id="2754717"/>
    <lineage>
        <taxon>Bacteria</taxon>
        <taxon>Bacillati</taxon>
        <taxon>Actinomycetota</taxon>
        <taxon>Actinomycetota incertae sedis</taxon>
        <taxon>Candidatus Hakubellales</taxon>
        <taxon>Candidatus Hakubellaceae</taxon>
        <taxon>Candidatus Hakubella</taxon>
    </lineage>
</organism>
<evidence type="ECO:0000313" key="11">
    <source>
        <dbReference type="Proteomes" id="UP000591948"/>
    </source>
</evidence>
<dbReference type="GO" id="GO:0016491">
    <property type="term" value="F:oxidoreductase activity"/>
    <property type="evidence" value="ECO:0007669"/>
    <property type="project" value="UniProtKB-KW"/>
</dbReference>